<evidence type="ECO:0008006" key="3">
    <source>
        <dbReference type="Google" id="ProtNLM"/>
    </source>
</evidence>
<dbReference type="InterPro" id="IPR036527">
    <property type="entry name" value="SCP2_sterol-bd_dom_sf"/>
</dbReference>
<dbReference type="SUPFAM" id="SSF55718">
    <property type="entry name" value="SCP-like"/>
    <property type="match status" value="1"/>
</dbReference>
<sequence>MAPFDPEWMTAWQEAVNRDRAMEYVRHFMDADFVIGFGDTEYLVSVRAGNVERVSDQWTIQDTWDFTLRGPRESWEKFIEPVPPPMYNDIWAMAHPLHGRLRMEGNVKVLWQHLRSVTWMLDHMRRLEPVAA</sequence>
<dbReference type="RefSeq" id="WP_343978974.1">
    <property type="nucleotide sequence ID" value="NZ_BAAAJG010000010.1"/>
</dbReference>
<dbReference type="Proteomes" id="UP001597145">
    <property type="component" value="Unassembled WGS sequence"/>
</dbReference>
<reference evidence="2" key="1">
    <citation type="journal article" date="2019" name="Int. J. Syst. Evol. Microbiol.">
        <title>The Global Catalogue of Microorganisms (GCM) 10K type strain sequencing project: providing services to taxonomists for standard genome sequencing and annotation.</title>
        <authorList>
            <consortium name="The Broad Institute Genomics Platform"/>
            <consortium name="The Broad Institute Genome Sequencing Center for Infectious Disease"/>
            <person name="Wu L."/>
            <person name="Ma J."/>
        </authorList>
    </citation>
    <scope>NUCLEOTIDE SEQUENCE [LARGE SCALE GENOMIC DNA]</scope>
    <source>
        <strain evidence="2">JCM 12165</strain>
    </source>
</reference>
<comment type="caution">
    <text evidence="1">The sequence shown here is derived from an EMBL/GenBank/DDBJ whole genome shotgun (WGS) entry which is preliminary data.</text>
</comment>
<dbReference type="EMBL" id="JBHUCP010000012">
    <property type="protein sequence ID" value="MFD1531436.1"/>
    <property type="molecule type" value="Genomic_DNA"/>
</dbReference>
<proteinExistence type="predicted"/>
<evidence type="ECO:0000313" key="2">
    <source>
        <dbReference type="Proteomes" id="UP001597145"/>
    </source>
</evidence>
<accession>A0ABW4FND7</accession>
<name>A0ABW4FND7_9PSEU</name>
<gene>
    <name evidence="1" type="ORF">ACFSCY_18520</name>
</gene>
<protein>
    <recommendedName>
        <fullName evidence="3">SCP2 domain-containing protein</fullName>
    </recommendedName>
</protein>
<keyword evidence="2" id="KW-1185">Reference proteome</keyword>
<organism evidence="1 2">
    <name type="scientific">Pseudonocardia aurantiaca</name>
    <dbReference type="NCBI Taxonomy" id="75290"/>
    <lineage>
        <taxon>Bacteria</taxon>
        <taxon>Bacillati</taxon>
        <taxon>Actinomycetota</taxon>
        <taxon>Actinomycetes</taxon>
        <taxon>Pseudonocardiales</taxon>
        <taxon>Pseudonocardiaceae</taxon>
        <taxon>Pseudonocardia</taxon>
    </lineage>
</organism>
<evidence type="ECO:0000313" key="1">
    <source>
        <dbReference type="EMBL" id="MFD1531436.1"/>
    </source>
</evidence>